<reference evidence="2 3" key="1">
    <citation type="journal article" date="2016" name="Sci. Rep.">
        <title>The Dendrobium catenatum Lindl. genome sequence provides insights into polysaccharide synthase, floral development and adaptive evolution.</title>
        <authorList>
            <person name="Zhang G.Q."/>
            <person name="Xu Q."/>
            <person name="Bian C."/>
            <person name="Tsai W.C."/>
            <person name="Yeh C.M."/>
            <person name="Liu K.W."/>
            <person name="Yoshida K."/>
            <person name="Zhang L.S."/>
            <person name="Chang S.B."/>
            <person name="Chen F."/>
            <person name="Shi Y."/>
            <person name="Su Y.Y."/>
            <person name="Zhang Y.Q."/>
            <person name="Chen L.J."/>
            <person name="Yin Y."/>
            <person name="Lin M."/>
            <person name="Huang H."/>
            <person name="Deng H."/>
            <person name="Wang Z.W."/>
            <person name="Zhu S.L."/>
            <person name="Zhao X."/>
            <person name="Deng C."/>
            <person name="Niu S.C."/>
            <person name="Huang J."/>
            <person name="Wang M."/>
            <person name="Liu G.H."/>
            <person name="Yang H.J."/>
            <person name="Xiao X.J."/>
            <person name="Hsiao Y.Y."/>
            <person name="Wu W.L."/>
            <person name="Chen Y.Y."/>
            <person name="Mitsuda N."/>
            <person name="Ohme-Takagi M."/>
            <person name="Luo Y.B."/>
            <person name="Van de Peer Y."/>
            <person name="Liu Z.J."/>
        </authorList>
    </citation>
    <scope>NUCLEOTIDE SEQUENCE [LARGE SCALE GENOMIC DNA]</scope>
    <source>
        <tissue evidence="2">The whole plant</tissue>
    </source>
</reference>
<dbReference type="EMBL" id="KZ502519">
    <property type="protein sequence ID" value="PKU77280.1"/>
    <property type="molecule type" value="Genomic_DNA"/>
</dbReference>
<dbReference type="Proteomes" id="UP000233837">
    <property type="component" value="Unassembled WGS sequence"/>
</dbReference>
<organism evidence="2 3">
    <name type="scientific">Dendrobium catenatum</name>
    <dbReference type="NCBI Taxonomy" id="906689"/>
    <lineage>
        <taxon>Eukaryota</taxon>
        <taxon>Viridiplantae</taxon>
        <taxon>Streptophyta</taxon>
        <taxon>Embryophyta</taxon>
        <taxon>Tracheophyta</taxon>
        <taxon>Spermatophyta</taxon>
        <taxon>Magnoliopsida</taxon>
        <taxon>Liliopsida</taxon>
        <taxon>Asparagales</taxon>
        <taxon>Orchidaceae</taxon>
        <taxon>Epidendroideae</taxon>
        <taxon>Malaxideae</taxon>
        <taxon>Dendrobiinae</taxon>
        <taxon>Dendrobium</taxon>
    </lineage>
</organism>
<gene>
    <name evidence="2" type="ORF">MA16_Dca016847</name>
</gene>
<dbReference type="AlphaFoldDB" id="A0A2I0WNN9"/>
<sequence length="140" mass="15140">MAKFGFFFSHCHLPGTQAANRASFSASRVRMPPLPLAVAADEPPSASLPYTRVQLPADASRPDHPCKPAKLADRCRPTGPPLTGMDEEARKRKKDRYLHNDQAPIVDEGRVSLDVIKERGGGVTLNVIGSKVVEGGKEVI</sequence>
<evidence type="ECO:0000313" key="2">
    <source>
        <dbReference type="EMBL" id="PKU77280.1"/>
    </source>
</evidence>
<evidence type="ECO:0000256" key="1">
    <source>
        <dbReference type="SAM" id="MobiDB-lite"/>
    </source>
</evidence>
<proteinExistence type="predicted"/>
<protein>
    <submittedName>
        <fullName evidence="2">Uncharacterized protein</fullName>
    </submittedName>
</protein>
<reference evidence="2 3" key="2">
    <citation type="journal article" date="2017" name="Nature">
        <title>The Apostasia genome and the evolution of orchids.</title>
        <authorList>
            <person name="Zhang G.Q."/>
            <person name="Liu K.W."/>
            <person name="Li Z."/>
            <person name="Lohaus R."/>
            <person name="Hsiao Y.Y."/>
            <person name="Niu S.C."/>
            <person name="Wang J.Y."/>
            <person name="Lin Y.C."/>
            <person name="Xu Q."/>
            <person name="Chen L.J."/>
            <person name="Yoshida K."/>
            <person name="Fujiwara S."/>
            <person name="Wang Z.W."/>
            <person name="Zhang Y.Q."/>
            <person name="Mitsuda N."/>
            <person name="Wang M."/>
            <person name="Liu G.H."/>
            <person name="Pecoraro L."/>
            <person name="Huang H.X."/>
            <person name="Xiao X.J."/>
            <person name="Lin M."/>
            <person name="Wu X.Y."/>
            <person name="Wu W.L."/>
            <person name="Chen Y.Y."/>
            <person name="Chang S.B."/>
            <person name="Sakamoto S."/>
            <person name="Ohme-Takagi M."/>
            <person name="Yagi M."/>
            <person name="Zeng S.J."/>
            <person name="Shen C.Y."/>
            <person name="Yeh C.M."/>
            <person name="Luo Y.B."/>
            <person name="Tsai W.C."/>
            <person name="Van de Peer Y."/>
            <person name="Liu Z.J."/>
        </authorList>
    </citation>
    <scope>NUCLEOTIDE SEQUENCE [LARGE SCALE GENOMIC DNA]</scope>
    <source>
        <tissue evidence="2">The whole plant</tissue>
    </source>
</reference>
<evidence type="ECO:0000313" key="3">
    <source>
        <dbReference type="Proteomes" id="UP000233837"/>
    </source>
</evidence>
<keyword evidence="3" id="KW-1185">Reference proteome</keyword>
<feature type="compositionally biased region" description="Basic and acidic residues" evidence="1">
    <location>
        <begin position="60"/>
        <end position="76"/>
    </location>
</feature>
<accession>A0A2I0WNN9</accession>
<name>A0A2I0WNN9_9ASPA</name>
<feature type="region of interest" description="Disordered" evidence="1">
    <location>
        <begin position="56"/>
        <end position="101"/>
    </location>
</feature>